<dbReference type="STRING" id="1367852.SAMN05216516_102300"/>
<feature type="transmembrane region" description="Helical" evidence="7">
    <location>
        <begin position="164"/>
        <end position="184"/>
    </location>
</feature>
<evidence type="ECO:0000256" key="2">
    <source>
        <dbReference type="ARBA" id="ARBA00022448"/>
    </source>
</evidence>
<dbReference type="Gene3D" id="1.20.1250.20">
    <property type="entry name" value="MFS general substrate transporter like domains"/>
    <property type="match status" value="1"/>
</dbReference>
<keyword evidence="3" id="KW-1003">Cell membrane</keyword>
<evidence type="ECO:0000313" key="8">
    <source>
        <dbReference type="EMBL" id="SFN08701.1"/>
    </source>
</evidence>
<evidence type="ECO:0000256" key="4">
    <source>
        <dbReference type="ARBA" id="ARBA00022692"/>
    </source>
</evidence>
<evidence type="ECO:0000256" key="3">
    <source>
        <dbReference type="ARBA" id="ARBA00022475"/>
    </source>
</evidence>
<dbReference type="Proteomes" id="UP000242222">
    <property type="component" value="Unassembled WGS sequence"/>
</dbReference>
<sequence>MSDFDYAKISLASRPMMAVMIAQFMSAFGDNVLLFAILALLKQQFWPDWSQPILQIVFVATYILLAPFVGQIADSFSKGRGMMLSNNLKFFGALIIFYGANPFLGYCLVGVGAAAYSPAKYGILNELTRDELLVKANGLMEASTIAAILLGSVTGGALADINVLNALVVCIVAYGMALAANTLIPRLLAARPACLWRLGRCQRSFFMPARFFGRMGRVASH</sequence>
<dbReference type="PANTHER" id="PTHR43266">
    <property type="entry name" value="MACROLIDE-EFFLUX PROTEIN"/>
    <property type="match status" value="1"/>
</dbReference>
<gene>
    <name evidence="8" type="ORF">SAMN05216516_102300</name>
</gene>
<protein>
    <submittedName>
        <fullName evidence="8">MFS transporter, LPLT family, lysophospholipid transporter</fullName>
    </submittedName>
</protein>
<accession>A0A1I4W565</accession>
<evidence type="ECO:0000256" key="1">
    <source>
        <dbReference type="ARBA" id="ARBA00004651"/>
    </source>
</evidence>
<dbReference type="PANTHER" id="PTHR43266:SF2">
    <property type="entry name" value="MAJOR FACILITATOR SUPERFAMILY (MFS) PROFILE DOMAIN-CONTAINING PROTEIN"/>
    <property type="match status" value="1"/>
</dbReference>
<evidence type="ECO:0000256" key="7">
    <source>
        <dbReference type="SAM" id="Phobius"/>
    </source>
</evidence>
<dbReference type="GO" id="GO:0022857">
    <property type="term" value="F:transmembrane transporter activity"/>
    <property type="evidence" value="ECO:0007669"/>
    <property type="project" value="InterPro"/>
</dbReference>
<dbReference type="GO" id="GO:0005886">
    <property type="term" value="C:plasma membrane"/>
    <property type="evidence" value="ECO:0007669"/>
    <property type="project" value="UniProtKB-SubCell"/>
</dbReference>
<comment type="subcellular location">
    <subcellularLocation>
        <location evidence="1">Cell membrane</location>
        <topology evidence="1">Multi-pass membrane protein</topology>
    </subcellularLocation>
</comment>
<dbReference type="InterPro" id="IPR011701">
    <property type="entry name" value="MFS"/>
</dbReference>
<feature type="transmembrane region" description="Helical" evidence="7">
    <location>
        <begin position="53"/>
        <end position="70"/>
    </location>
</feature>
<proteinExistence type="predicted"/>
<evidence type="ECO:0000256" key="5">
    <source>
        <dbReference type="ARBA" id="ARBA00022989"/>
    </source>
</evidence>
<feature type="transmembrane region" description="Helical" evidence="7">
    <location>
        <begin position="90"/>
        <end position="117"/>
    </location>
</feature>
<name>A0A1I4W565_9GAMM</name>
<reference evidence="9" key="1">
    <citation type="submission" date="2016-10" db="EMBL/GenBank/DDBJ databases">
        <authorList>
            <person name="Varghese N."/>
            <person name="Submissions S."/>
        </authorList>
    </citation>
    <scope>NUCLEOTIDE SEQUENCE [LARGE SCALE GENOMIC DNA]</scope>
    <source>
        <strain evidence="9">N6PO6</strain>
    </source>
</reference>
<keyword evidence="9" id="KW-1185">Reference proteome</keyword>
<organism evidence="8 9">
    <name type="scientific">Izhakiella capsodis</name>
    <dbReference type="NCBI Taxonomy" id="1367852"/>
    <lineage>
        <taxon>Bacteria</taxon>
        <taxon>Pseudomonadati</taxon>
        <taxon>Pseudomonadota</taxon>
        <taxon>Gammaproteobacteria</taxon>
        <taxon>Enterobacterales</taxon>
        <taxon>Erwiniaceae</taxon>
        <taxon>Izhakiella</taxon>
    </lineage>
</organism>
<evidence type="ECO:0000256" key="6">
    <source>
        <dbReference type="ARBA" id="ARBA00023136"/>
    </source>
</evidence>
<dbReference type="EMBL" id="FOVC01000002">
    <property type="protein sequence ID" value="SFN08701.1"/>
    <property type="molecule type" value="Genomic_DNA"/>
</dbReference>
<dbReference type="AlphaFoldDB" id="A0A1I4W565"/>
<dbReference type="InterPro" id="IPR036259">
    <property type="entry name" value="MFS_trans_sf"/>
</dbReference>
<feature type="transmembrane region" description="Helical" evidence="7">
    <location>
        <begin position="20"/>
        <end position="41"/>
    </location>
</feature>
<keyword evidence="6 7" id="KW-0472">Membrane</keyword>
<dbReference type="Pfam" id="PF07690">
    <property type="entry name" value="MFS_1"/>
    <property type="match status" value="1"/>
</dbReference>
<feature type="transmembrane region" description="Helical" evidence="7">
    <location>
        <begin position="138"/>
        <end position="158"/>
    </location>
</feature>
<keyword evidence="2" id="KW-0813">Transport</keyword>
<keyword evidence="5 7" id="KW-1133">Transmembrane helix</keyword>
<keyword evidence="4 7" id="KW-0812">Transmembrane</keyword>
<evidence type="ECO:0000313" key="9">
    <source>
        <dbReference type="Proteomes" id="UP000242222"/>
    </source>
</evidence>
<dbReference type="SUPFAM" id="SSF103473">
    <property type="entry name" value="MFS general substrate transporter"/>
    <property type="match status" value="1"/>
</dbReference>